<evidence type="ECO:0000256" key="5">
    <source>
        <dbReference type="ARBA" id="ARBA00022833"/>
    </source>
</evidence>
<keyword evidence="3 7" id="KW-0227">DNA damage</keyword>
<keyword evidence="6 7" id="KW-0234">DNA repair</keyword>
<dbReference type="GO" id="GO:0006284">
    <property type="term" value="P:base-excision repair"/>
    <property type="evidence" value="ECO:0007669"/>
    <property type="project" value="TreeGrafter"/>
</dbReference>
<name>A0A1F7U8E3_9BACT</name>
<dbReference type="GO" id="GO:0008081">
    <property type="term" value="F:phosphoric diester hydrolase activity"/>
    <property type="evidence" value="ECO:0007669"/>
    <property type="project" value="TreeGrafter"/>
</dbReference>
<dbReference type="Proteomes" id="UP000177088">
    <property type="component" value="Unassembled WGS sequence"/>
</dbReference>
<evidence type="ECO:0000256" key="7">
    <source>
        <dbReference type="HAMAP-Rule" id="MF_00152"/>
    </source>
</evidence>
<evidence type="ECO:0000256" key="6">
    <source>
        <dbReference type="ARBA" id="ARBA00023204"/>
    </source>
</evidence>
<feature type="binding site" evidence="7">
    <location>
        <position position="110"/>
    </location>
    <ligand>
        <name>Zn(2+)</name>
        <dbReference type="ChEBI" id="CHEBI:29105"/>
        <label>1</label>
    </ligand>
</feature>
<keyword evidence="5 7" id="KW-0862">Zinc</keyword>
<keyword evidence="2 7" id="KW-0479">Metal-binding</keyword>
<dbReference type="PROSITE" id="PS00731">
    <property type="entry name" value="AP_NUCLEASE_F2_3"/>
    <property type="match status" value="1"/>
</dbReference>
<dbReference type="EMBL" id="MGEA01000017">
    <property type="protein sequence ID" value="OGL74540.1"/>
    <property type="molecule type" value="Genomic_DNA"/>
</dbReference>
<dbReference type="InterPro" id="IPR036237">
    <property type="entry name" value="Xyl_isomerase-like_sf"/>
</dbReference>
<evidence type="ECO:0000259" key="8">
    <source>
        <dbReference type="Pfam" id="PF01261"/>
    </source>
</evidence>
<dbReference type="GO" id="GO:0008270">
    <property type="term" value="F:zinc ion binding"/>
    <property type="evidence" value="ECO:0007669"/>
    <property type="project" value="UniProtKB-UniRule"/>
</dbReference>
<dbReference type="SUPFAM" id="SSF51658">
    <property type="entry name" value="Xylose isomerase-like"/>
    <property type="match status" value="1"/>
</dbReference>
<protein>
    <recommendedName>
        <fullName evidence="7">Probable endonuclease 4</fullName>
        <ecNumber evidence="7">3.1.21.2</ecNumber>
    </recommendedName>
    <alternativeName>
        <fullName evidence="7">Endodeoxyribonuclease IV</fullName>
    </alternativeName>
    <alternativeName>
        <fullName evidence="7">Endonuclease IV</fullName>
    </alternativeName>
</protein>
<dbReference type="EC" id="3.1.21.2" evidence="7"/>
<accession>A0A1F7U8E3</accession>
<feature type="binding site" evidence="7">
    <location>
        <position position="146"/>
    </location>
    <ligand>
        <name>Zn(2+)</name>
        <dbReference type="ChEBI" id="CHEBI:29105"/>
        <label>1</label>
    </ligand>
</feature>
<keyword evidence="7" id="KW-0255">Endonuclease</keyword>
<feature type="binding site" evidence="7">
    <location>
        <position position="261"/>
    </location>
    <ligand>
        <name>Zn(2+)</name>
        <dbReference type="ChEBI" id="CHEBI:29105"/>
        <label>2</label>
    </ligand>
</feature>
<evidence type="ECO:0000256" key="4">
    <source>
        <dbReference type="ARBA" id="ARBA00022801"/>
    </source>
</evidence>
<dbReference type="InterPro" id="IPR013022">
    <property type="entry name" value="Xyl_isomerase-like_TIM-brl"/>
</dbReference>
<dbReference type="PANTHER" id="PTHR21445">
    <property type="entry name" value="ENDONUCLEASE IV ENDODEOXYRIBONUCLEASE IV"/>
    <property type="match status" value="1"/>
</dbReference>
<dbReference type="FunFam" id="3.20.20.150:FF:000001">
    <property type="entry name" value="Probable endonuclease 4"/>
    <property type="match status" value="1"/>
</dbReference>
<feature type="binding site" evidence="7">
    <location>
        <position position="182"/>
    </location>
    <ligand>
        <name>Zn(2+)</name>
        <dbReference type="ChEBI" id="CHEBI:29105"/>
        <label>3</label>
    </ligand>
</feature>
<organism evidence="9 10">
    <name type="scientific">Candidatus Uhrbacteria bacterium RIFCSPHIGHO2_02_FULL_60_10</name>
    <dbReference type="NCBI Taxonomy" id="1802392"/>
    <lineage>
        <taxon>Bacteria</taxon>
        <taxon>Candidatus Uhriibacteriota</taxon>
    </lineage>
</organism>
<dbReference type="CDD" id="cd00019">
    <property type="entry name" value="AP2Ec"/>
    <property type="match status" value="1"/>
</dbReference>
<gene>
    <name evidence="7" type="primary">nfo</name>
    <name evidence="9" type="ORF">A3C96_01980</name>
</gene>
<dbReference type="HAMAP" id="MF_00152">
    <property type="entry name" value="Nfo"/>
    <property type="match status" value="1"/>
</dbReference>
<keyword evidence="7" id="KW-0540">Nuclease</keyword>
<dbReference type="GO" id="GO:0008833">
    <property type="term" value="F:deoxyribonuclease IV (phage-T4-induced) activity"/>
    <property type="evidence" value="ECO:0007669"/>
    <property type="project" value="UniProtKB-UniRule"/>
</dbReference>
<proteinExistence type="inferred from homology"/>
<dbReference type="GO" id="GO:0003906">
    <property type="term" value="F:DNA-(apurinic or apyrimidinic site) endonuclease activity"/>
    <property type="evidence" value="ECO:0007669"/>
    <property type="project" value="TreeGrafter"/>
</dbReference>
<feature type="binding site" evidence="7">
    <location>
        <position position="229"/>
    </location>
    <ligand>
        <name>Zn(2+)</name>
        <dbReference type="ChEBI" id="CHEBI:29105"/>
        <label>3</label>
    </ligand>
</feature>
<dbReference type="NCBIfam" id="TIGR00587">
    <property type="entry name" value="nfo"/>
    <property type="match status" value="1"/>
</dbReference>
<comment type="catalytic activity">
    <reaction evidence="7">
        <text>Endonucleolytic cleavage to 5'-phosphooligonucleotide end-products.</text>
        <dbReference type="EC" id="3.1.21.2"/>
    </reaction>
</comment>
<dbReference type="PROSITE" id="PS51432">
    <property type="entry name" value="AP_NUCLEASE_F2_4"/>
    <property type="match status" value="1"/>
</dbReference>
<comment type="cofactor">
    <cofactor evidence="7">
        <name>Zn(2+)</name>
        <dbReference type="ChEBI" id="CHEBI:29105"/>
    </cofactor>
    <text evidence="7">Binds 3 Zn(2+) ions.</text>
</comment>
<reference evidence="9 10" key="1">
    <citation type="journal article" date="2016" name="Nat. Commun.">
        <title>Thousands of microbial genomes shed light on interconnected biogeochemical processes in an aquifer system.</title>
        <authorList>
            <person name="Anantharaman K."/>
            <person name="Brown C.T."/>
            <person name="Hug L.A."/>
            <person name="Sharon I."/>
            <person name="Castelle C.J."/>
            <person name="Probst A.J."/>
            <person name="Thomas B.C."/>
            <person name="Singh A."/>
            <person name="Wilkins M.J."/>
            <person name="Karaoz U."/>
            <person name="Brodie E.L."/>
            <person name="Williams K.H."/>
            <person name="Hubbard S.S."/>
            <person name="Banfield J.F."/>
        </authorList>
    </citation>
    <scope>NUCLEOTIDE SEQUENCE [LARGE SCALE GENOMIC DNA]</scope>
</reference>
<evidence type="ECO:0000256" key="2">
    <source>
        <dbReference type="ARBA" id="ARBA00022723"/>
    </source>
</evidence>
<evidence type="ECO:0000256" key="3">
    <source>
        <dbReference type="ARBA" id="ARBA00022763"/>
    </source>
</evidence>
<feature type="binding site" evidence="7">
    <location>
        <position position="216"/>
    </location>
    <ligand>
        <name>Zn(2+)</name>
        <dbReference type="ChEBI" id="CHEBI:29105"/>
        <label>2</label>
    </ligand>
</feature>
<feature type="binding site" evidence="7">
    <location>
        <position position="231"/>
    </location>
    <ligand>
        <name>Zn(2+)</name>
        <dbReference type="ChEBI" id="CHEBI:29105"/>
        <label>3</label>
    </ligand>
</feature>
<dbReference type="InterPro" id="IPR018246">
    <property type="entry name" value="AP_endonuc_F2_Zn_BS"/>
</dbReference>
<dbReference type="InterPro" id="IPR001719">
    <property type="entry name" value="AP_endonuc_2"/>
</dbReference>
<dbReference type="SMART" id="SM00518">
    <property type="entry name" value="AP2Ec"/>
    <property type="match status" value="1"/>
</dbReference>
<feature type="domain" description="Xylose isomerase-like TIM barrel" evidence="8">
    <location>
        <begin position="22"/>
        <end position="276"/>
    </location>
</feature>
<dbReference type="Pfam" id="PF01261">
    <property type="entry name" value="AP_endonuc_2"/>
    <property type="match status" value="1"/>
</dbReference>
<feature type="binding site" evidence="7">
    <location>
        <position position="146"/>
    </location>
    <ligand>
        <name>Zn(2+)</name>
        <dbReference type="ChEBI" id="CHEBI:29105"/>
        <label>2</label>
    </ligand>
</feature>
<dbReference type="PANTHER" id="PTHR21445:SF0">
    <property type="entry name" value="APURINIC-APYRIMIDINIC ENDONUCLEASE"/>
    <property type="match status" value="1"/>
</dbReference>
<comment type="caution">
    <text evidence="9">The sequence shown here is derived from an EMBL/GenBank/DDBJ whole genome shotgun (WGS) entry which is preliminary data.</text>
</comment>
<evidence type="ECO:0000256" key="1">
    <source>
        <dbReference type="ARBA" id="ARBA00005340"/>
    </source>
</evidence>
<feature type="binding site" evidence="7">
    <location>
        <position position="70"/>
    </location>
    <ligand>
        <name>Zn(2+)</name>
        <dbReference type="ChEBI" id="CHEBI:29105"/>
        <label>1</label>
    </ligand>
</feature>
<sequence length="283" mass="30465">MKKVDNPLGAHVSAAGGFLTAVREATELGLDCFQFFSRPPQGGTIAAITPDRGDEFKKACQQGGFTAYIHAPYVINLASAVPRIRHSSIEILKNELERANTLGVQAVITHLGSAKDVTPEKGLEMVTEGVREIIADYAGDARFLLEISAGAGNVIGDEFEEVAVILDAVRHERLGVCFDTAHAFASGYDLVDAEAVAKTLQRFDKTIGLGHLHAIHLNDSKVGLGENKDRHEHLGLGKIGLIGLRSFITHPGLAGLPMILETPPDEKRLDDIRCFRDIQAGSI</sequence>
<dbReference type="GO" id="GO:0003677">
    <property type="term" value="F:DNA binding"/>
    <property type="evidence" value="ECO:0007669"/>
    <property type="project" value="InterPro"/>
</dbReference>
<evidence type="ECO:0000313" key="10">
    <source>
        <dbReference type="Proteomes" id="UP000177088"/>
    </source>
</evidence>
<dbReference type="Gene3D" id="3.20.20.150">
    <property type="entry name" value="Divalent-metal-dependent TIM barrel enzymes"/>
    <property type="match status" value="1"/>
</dbReference>
<dbReference type="AlphaFoldDB" id="A0A1F7U8E3"/>
<evidence type="ECO:0000313" key="9">
    <source>
        <dbReference type="EMBL" id="OGL74540.1"/>
    </source>
</evidence>
<keyword evidence="4 7" id="KW-0378">Hydrolase</keyword>
<feature type="binding site" evidence="7">
    <location>
        <position position="179"/>
    </location>
    <ligand>
        <name>Zn(2+)</name>
        <dbReference type="ChEBI" id="CHEBI:29105"/>
        <label>2</label>
    </ligand>
</feature>
<comment type="similarity">
    <text evidence="1 7">Belongs to the AP endonuclease 2 family.</text>
</comment>
<comment type="function">
    <text evidence="7">Endonuclease IV plays a role in DNA repair. It cleaves phosphodiester bonds at apurinic or apyrimidinic (AP) sites, generating a 3'-hydroxyl group and a 5'-terminal sugar phosphate.</text>
</comment>